<reference evidence="2" key="2">
    <citation type="submission" date="2020-09" db="EMBL/GenBank/DDBJ databases">
        <authorList>
            <person name="Sun Q."/>
            <person name="Kim S."/>
        </authorList>
    </citation>
    <scope>NUCLEOTIDE SEQUENCE</scope>
    <source>
        <strain evidence="2">KCTC 23714</strain>
    </source>
</reference>
<keyword evidence="3" id="KW-1185">Reference proteome</keyword>
<dbReference type="RefSeq" id="WP_189632221.1">
    <property type="nucleotide sequence ID" value="NZ_BMYQ01000001.1"/>
</dbReference>
<evidence type="ECO:0000313" key="2">
    <source>
        <dbReference type="EMBL" id="GGW22191.1"/>
    </source>
</evidence>
<dbReference type="Proteomes" id="UP000628984">
    <property type="component" value="Unassembled WGS sequence"/>
</dbReference>
<protein>
    <submittedName>
        <fullName evidence="2">Uncharacterized protein</fullName>
    </submittedName>
</protein>
<dbReference type="EMBL" id="BMYQ01000001">
    <property type="protein sequence ID" value="GGW22191.1"/>
    <property type="molecule type" value="Genomic_DNA"/>
</dbReference>
<evidence type="ECO:0000256" key="1">
    <source>
        <dbReference type="SAM" id="MobiDB-lite"/>
    </source>
</evidence>
<feature type="compositionally biased region" description="Pro residues" evidence="1">
    <location>
        <begin position="131"/>
        <end position="161"/>
    </location>
</feature>
<proteinExistence type="predicted"/>
<dbReference type="AlphaFoldDB" id="A0A918IN10"/>
<sequence>MQDKPLDRTEQELLAVIERMFAAGGPVDRNRLSVEARGKGLEVSRPLARLKALGLVEEYDRKPFVLWRIFGAKTVTLLRPVVPVAETPAPDAAPETVAEVAAETPVIETAAPVIDAEPPVSEPVVELAPIPAPEPLPIPEPLPEPPVTEPESLPEPDPAPKPIELAPGLIVDAAPLPASAPRPAPPKPVRTPVGFAEDLGGAPMAMAAPPAAIDPDVMDGLRETLQVLGFELTIAGEALIAHRMARGATAGEALCQVVLFAVAHALRHDTDGEIQAMGLEDYTVEVMHELEKLRDAGEIGPEPFEADMRALWSLVRESEDRIAFADQLLLDPVGGAAPPALLPEDLRRPDA</sequence>
<feature type="region of interest" description="Disordered" evidence="1">
    <location>
        <begin position="131"/>
        <end position="164"/>
    </location>
</feature>
<accession>A0A918IN10</accession>
<reference evidence="2" key="1">
    <citation type="journal article" date="2014" name="Int. J. Syst. Evol. Microbiol.">
        <title>Complete genome sequence of Corynebacterium casei LMG S-19264T (=DSM 44701T), isolated from a smear-ripened cheese.</title>
        <authorList>
            <consortium name="US DOE Joint Genome Institute (JGI-PGF)"/>
            <person name="Walter F."/>
            <person name="Albersmeier A."/>
            <person name="Kalinowski J."/>
            <person name="Ruckert C."/>
        </authorList>
    </citation>
    <scope>NUCLEOTIDE SEQUENCE</scope>
    <source>
        <strain evidence="2">KCTC 23714</strain>
    </source>
</reference>
<gene>
    <name evidence="2" type="ORF">GCM10011452_05020</name>
</gene>
<organism evidence="2 3">
    <name type="scientific">Gemmobacter lanyuensis</name>
    <dbReference type="NCBI Taxonomy" id="1054497"/>
    <lineage>
        <taxon>Bacteria</taxon>
        <taxon>Pseudomonadati</taxon>
        <taxon>Pseudomonadota</taxon>
        <taxon>Alphaproteobacteria</taxon>
        <taxon>Rhodobacterales</taxon>
        <taxon>Paracoccaceae</taxon>
        <taxon>Gemmobacter</taxon>
    </lineage>
</organism>
<name>A0A918IN10_9RHOB</name>
<comment type="caution">
    <text evidence="2">The sequence shown here is derived from an EMBL/GenBank/DDBJ whole genome shotgun (WGS) entry which is preliminary data.</text>
</comment>
<evidence type="ECO:0000313" key="3">
    <source>
        <dbReference type="Proteomes" id="UP000628984"/>
    </source>
</evidence>